<organism evidence="7 8">
    <name type="scientific">Candidatus Jacksonbacteria bacterium RIFCSPLOWO2_02_FULL_44_20</name>
    <dbReference type="NCBI Taxonomy" id="1798460"/>
    <lineage>
        <taxon>Bacteria</taxon>
        <taxon>Candidatus Jacksoniibacteriota</taxon>
    </lineage>
</organism>
<comment type="subcellular location">
    <subcellularLocation>
        <location evidence="1">Membrane</location>
        <topology evidence="1">Single-pass membrane protein</topology>
    </subcellularLocation>
</comment>
<evidence type="ECO:0000313" key="7">
    <source>
        <dbReference type="EMBL" id="OGY72676.1"/>
    </source>
</evidence>
<dbReference type="AlphaFoldDB" id="A0A1G2A864"/>
<dbReference type="InterPro" id="IPR012902">
    <property type="entry name" value="N_methyl_site"/>
</dbReference>
<dbReference type="Gene3D" id="3.30.700.10">
    <property type="entry name" value="Glycoprotein, Type 4 Pilin"/>
    <property type="match status" value="1"/>
</dbReference>
<evidence type="ECO:0000256" key="6">
    <source>
        <dbReference type="SAM" id="Phobius"/>
    </source>
</evidence>
<feature type="transmembrane region" description="Helical" evidence="6">
    <location>
        <begin position="20"/>
        <end position="40"/>
    </location>
</feature>
<proteinExistence type="predicted"/>
<dbReference type="SUPFAM" id="SSF54523">
    <property type="entry name" value="Pili subunits"/>
    <property type="match status" value="1"/>
</dbReference>
<evidence type="ECO:0000256" key="5">
    <source>
        <dbReference type="ARBA" id="ARBA00023136"/>
    </source>
</evidence>
<dbReference type="EMBL" id="MHJU01000026">
    <property type="protein sequence ID" value="OGY72676.1"/>
    <property type="molecule type" value="Genomic_DNA"/>
</dbReference>
<keyword evidence="3 6" id="KW-0812">Transmembrane</keyword>
<dbReference type="NCBIfam" id="TIGR02532">
    <property type="entry name" value="IV_pilin_GFxxxE"/>
    <property type="match status" value="1"/>
</dbReference>
<dbReference type="InterPro" id="IPR045584">
    <property type="entry name" value="Pilin-like"/>
</dbReference>
<sequence>MKTKIKKFIKSESGFTLIELLVVIGIIAILATIGAVNFSGARAKARDGKIVADLAQMRASIEASAAGTADGLYPTILPPDISGANAPTHPRPATGAYCYYVNNIAGANNRTTYIISGTRLEDTGAGAVRDQGLDGATNTSAWVNAPIVINGLATDCPGIAADVPDCDDTAINTLCYQGTTAS</sequence>
<evidence type="ECO:0008006" key="9">
    <source>
        <dbReference type="Google" id="ProtNLM"/>
    </source>
</evidence>
<reference evidence="7 8" key="1">
    <citation type="journal article" date="2016" name="Nat. Commun.">
        <title>Thousands of microbial genomes shed light on interconnected biogeochemical processes in an aquifer system.</title>
        <authorList>
            <person name="Anantharaman K."/>
            <person name="Brown C.T."/>
            <person name="Hug L.A."/>
            <person name="Sharon I."/>
            <person name="Castelle C.J."/>
            <person name="Probst A.J."/>
            <person name="Thomas B.C."/>
            <person name="Singh A."/>
            <person name="Wilkins M.J."/>
            <person name="Karaoz U."/>
            <person name="Brodie E.L."/>
            <person name="Williams K.H."/>
            <person name="Hubbard S.S."/>
            <person name="Banfield J.F."/>
        </authorList>
    </citation>
    <scope>NUCLEOTIDE SEQUENCE [LARGE SCALE GENOMIC DNA]</scope>
</reference>
<keyword evidence="5 6" id="KW-0472">Membrane</keyword>
<name>A0A1G2A864_9BACT</name>
<evidence type="ECO:0000256" key="3">
    <source>
        <dbReference type="ARBA" id="ARBA00022692"/>
    </source>
</evidence>
<evidence type="ECO:0000256" key="4">
    <source>
        <dbReference type="ARBA" id="ARBA00022989"/>
    </source>
</evidence>
<accession>A0A1G2A864</accession>
<dbReference type="PROSITE" id="PS00409">
    <property type="entry name" value="PROKAR_NTER_METHYL"/>
    <property type="match status" value="1"/>
</dbReference>
<comment type="caution">
    <text evidence="7">The sequence shown here is derived from an EMBL/GenBank/DDBJ whole genome shotgun (WGS) entry which is preliminary data.</text>
</comment>
<dbReference type="Pfam" id="PF07963">
    <property type="entry name" value="N_methyl"/>
    <property type="match status" value="1"/>
</dbReference>
<keyword evidence="4 6" id="KW-1133">Transmembrane helix</keyword>
<dbReference type="Proteomes" id="UP000178315">
    <property type="component" value="Unassembled WGS sequence"/>
</dbReference>
<gene>
    <name evidence="7" type="ORF">A3H61_01640</name>
</gene>
<dbReference type="PANTHER" id="PTHR30093">
    <property type="entry name" value="GENERAL SECRETION PATHWAY PROTEIN G"/>
    <property type="match status" value="1"/>
</dbReference>
<dbReference type="PANTHER" id="PTHR30093:SF44">
    <property type="entry name" value="TYPE II SECRETION SYSTEM CORE PROTEIN G"/>
    <property type="match status" value="1"/>
</dbReference>
<dbReference type="GO" id="GO:0016020">
    <property type="term" value="C:membrane"/>
    <property type="evidence" value="ECO:0007669"/>
    <property type="project" value="UniProtKB-SubCell"/>
</dbReference>
<protein>
    <recommendedName>
        <fullName evidence="9">Type II secretion system protein GspG C-terminal domain-containing protein</fullName>
    </recommendedName>
</protein>
<keyword evidence="2" id="KW-0488">Methylation</keyword>
<evidence type="ECO:0000256" key="1">
    <source>
        <dbReference type="ARBA" id="ARBA00004167"/>
    </source>
</evidence>
<evidence type="ECO:0000256" key="2">
    <source>
        <dbReference type="ARBA" id="ARBA00022481"/>
    </source>
</evidence>
<evidence type="ECO:0000313" key="8">
    <source>
        <dbReference type="Proteomes" id="UP000178315"/>
    </source>
</evidence>